<reference evidence="6 7" key="1">
    <citation type="submission" date="2015-09" db="EMBL/GenBank/DDBJ databases">
        <title>Draft genome of a European isolate of the apple canker pathogen Neonectria ditissima.</title>
        <authorList>
            <person name="Gomez-Cortecero A."/>
            <person name="Harrison R.J."/>
            <person name="Armitage A.D."/>
        </authorList>
    </citation>
    <scope>NUCLEOTIDE SEQUENCE [LARGE SCALE GENOMIC DNA]</scope>
    <source>
        <strain evidence="6 7">R09/05</strain>
    </source>
</reference>
<feature type="transmembrane region" description="Helical" evidence="5">
    <location>
        <begin position="122"/>
        <end position="140"/>
    </location>
</feature>
<evidence type="ECO:0000313" key="6">
    <source>
        <dbReference type="EMBL" id="KPM38205.1"/>
    </source>
</evidence>
<dbReference type="Proteomes" id="UP000050424">
    <property type="component" value="Unassembled WGS sequence"/>
</dbReference>
<feature type="transmembrane region" description="Helical" evidence="5">
    <location>
        <begin position="236"/>
        <end position="255"/>
    </location>
</feature>
<feature type="transmembrane region" description="Helical" evidence="5">
    <location>
        <begin position="95"/>
        <end position="115"/>
    </location>
</feature>
<evidence type="ECO:0008006" key="8">
    <source>
        <dbReference type="Google" id="ProtNLM"/>
    </source>
</evidence>
<gene>
    <name evidence="6" type="ORF">AK830_g8351</name>
</gene>
<keyword evidence="4 5" id="KW-0472">Membrane</keyword>
<keyword evidence="7" id="KW-1185">Reference proteome</keyword>
<dbReference type="Pfam" id="PF04479">
    <property type="entry name" value="RTA1"/>
    <property type="match status" value="1"/>
</dbReference>
<name>A0A0P7AXN0_9HYPO</name>
<comment type="subcellular location">
    <subcellularLocation>
        <location evidence="1">Membrane</location>
        <topology evidence="1">Multi-pass membrane protein</topology>
    </subcellularLocation>
</comment>
<proteinExistence type="predicted"/>
<dbReference type="InterPro" id="IPR007568">
    <property type="entry name" value="RTA1"/>
</dbReference>
<dbReference type="GO" id="GO:0005886">
    <property type="term" value="C:plasma membrane"/>
    <property type="evidence" value="ECO:0007669"/>
    <property type="project" value="TreeGrafter"/>
</dbReference>
<dbReference type="STRING" id="78410.A0A0P7AXN0"/>
<dbReference type="EMBL" id="LKCW01000141">
    <property type="protein sequence ID" value="KPM38205.1"/>
    <property type="molecule type" value="Genomic_DNA"/>
</dbReference>
<dbReference type="GO" id="GO:0000324">
    <property type="term" value="C:fungal-type vacuole"/>
    <property type="evidence" value="ECO:0007669"/>
    <property type="project" value="TreeGrafter"/>
</dbReference>
<dbReference type="PANTHER" id="PTHR31465:SF9">
    <property type="entry name" value="SPHINGOID LONG-CHAIN BASE TRANSPORTER RSB1"/>
    <property type="match status" value="1"/>
</dbReference>
<evidence type="ECO:0000256" key="2">
    <source>
        <dbReference type="ARBA" id="ARBA00022692"/>
    </source>
</evidence>
<feature type="transmembrane region" description="Helical" evidence="5">
    <location>
        <begin position="152"/>
        <end position="174"/>
    </location>
</feature>
<keyword evidence="2 5" id="KW-0812">Transmembrane</keyword>
<feature type="transmembrane region" description="Helical" evidence="5">
    <location>
        <begin position="195"/>
        <end position="216"/>
    </location>
</feature>
<evidence type="ECO:0000256" key="1">
    <source>
        <dbReference type="ARBA" id="ARBA00004141"/>
    </source>
</evidence>
<accession>A0A0P7AXN0</accession>
<keyword evidence="3 5" id="KW-1133">Transmembrane helix</keyword>
<comment type="caution">
    <text evidence="6">The sequence shown here is derived from an EMBL/GenBank/DDBJ whole genome shotgun (WGS) entry which is preliminary data.</text>
</comment>
<evidence type="ECO:0000256" key="5">
    <source>
        <dbReference type="SAM" id="Phobius"/>
    </source>
</evidence>
<dbReference type="AlphaFoldDB" id="A0A0P7AXN0"/>
<feature type="transmembrane region" description="Helical" evidence="5">
    <location>
        <begin position="315"/>
        <end position="334"/>
    </location>
</feature>
<dbReference type="OrthoDB" id="4521223at2759"/>
<evidence type="ECO:0000313" key="7">
    <source>
        <dbReference type="Proteomes" id="UP000050424"/>
    </source>
</evidence>
<evidence type="ECO:0000256" key="4">
    <source>
        <dbReference type="ARBA" id="ARBA00023136"/>
    </source>
</evidence>
<dbReference type="PANTHER" id="PTHR31465">
    <property type="entry name" value="PROTEIN RTA1-RELATED"/>
    <property type="match status" value="1"/>
</dbReference>
<evidence type="ECO:0000256" key="3">
    <source>
        <dbReference type="ARBA" id="ARBA00022989"/>
    </source>
</evidence>
<feature type="transmembrane region" description="Helical" evidence="5">
    <location>
        <begin position="276"/>
        <end position="295"/>
    </location>
</feature>
<organism evidence="6 7">
    <name type="scientific">Neonectria ditissima</name>
    <dbReference type="NCBI Taxonomy" id="78410"/>
    <lineage>
        <taxon>Eukaryota</taxon>
        <taxon>Fungi</taxon>
        <taxon>Dikarya</taxon>
        <taxon>Ascomycota</taxon>
        <taxon>Pezizomycotina</taxon>
        <taxon>Sordariomycetes</taxon>
        <taxon>Hypocreomycetidae</taxon>
        <taxon>Hypocreales</taxon>
        <taxon>Nectriaceae</taxon>
        <taxon>Neonectria</taxon>
    </lineage>
</organism>
<protein>
    <recommendedName>
        <fullName evidence="8">Sphingoid long-chain base transporter RSB1</fullName>
    </recommendedName>
</protein>
<sequence>MLSGQDWREYDDRSLEPQCQGLPARFLIGPLVYNTKASHPQTKAQRLIKRCLLLLDVRISPQHEPTHNQATLLTSQPDTSATGFPFKMTMEIPSLAPNAFYLACHAVLILPQIFLGIRYKTWGYLFGMFCGHVLEIVGYVARVQMHNGKDGFLAYIVCLTIAPAFFSAAIYLCLARIISVYGHNLSRFSPRTYTITFMVSDLVALILQAAGGAILGGDDTPKSTLDTGLAIIKTGLAAHLVSIAVFMALAAEYGFRAYRHQIQWSPRFSDLQDSRRFSVFLIGIATATIFILIRTSFRMAELQNGFDSKLANDEAAFIALEGAMIAIATLCLAISHPGIAFQGRWAEADFQLRKDNKGRDLQKTDSDPISLNSV</sequence>